<reference evidence="2 3" key="1">
    <citation type="submission" date="2019-07" db="EMBL/GenBank/DDBJ databases">
        <title>Chromosome genome assembly for large yellow croaker.</title>
        <authorList>
            <person name="Xiao S."/>
        </authorList>
    </citation>
    <scope>NUCLEOTIDE SEQUENCE [LARGE SCALE GENOMIC DNA]</scope>
    <source>
        <strain evidence="2">JMULYC20181020</strain>
        <tissue evidence="2">Muscle</tissue>
    </source>
</reference>
<accession>A0A6G0IKX6</accession>
<evidence type="ECO:0000313" key="3">
    <source>
        <dbReference type="Proteomes" id="UP000424527"/>
    </source>
</evidence>
<keyword evidence="3" id="KW-1185">Reference proteome</keyword>
<gene>
    <name evidence="2" type="ORF">D5F01_LYC09273</name>
</gene>
<feature type="compositionally biased region" description="Polar residues" evidence="1">
    <location>
        <begin position="121"/>
        <end position="132"/>
    </location>
</feature>
<name>A0A6G0IKX6_LARCR</name>
<feature type="compositionally biased region" description="Polar residues" evidence="1">
    <location>
        <begin position="148"/>
        <end position="158"/>
    </location>
</feature>
<dbReference type="Proteomes" id="UP000424527">
    <property type="component" value="Unassembled WGS sequence"/>
</dbReference>
<dbReference type="AlphaFoldDB" id="A0A6G0IKX6"/>
<evidence type="ECO:0000256" key="1">
    <source>
        <dbReference type="SAM" id="MobiDB-lite"/>
    </source>
</evidence>
<feature type="compositionally biased region" description="Polar residues" evidence="1">
    <location>
        <begin position="85"/>
        <end position="95"/>
    </location>
</feature>
<proteinExistence type="predicted"/>
<feature type="compositionally biased region" description="Polar residues" evidence="1">
    <location>
        <begin position="58"/>
        <end position="69"/>
    </location>
</feature>
<feature type="compositionally biased region" description="Low complexity" evidence="1">
    <location>
        <begin position="1"/>
        <end position="19"/>
    </location>
</feature>
<organism evidence="2 3">
    <name type="scientific">Larimichthys crocea</name>
    <name type="common">Large yellow croaker</name>
    <name type="synonym">Pseudosciaena crocea</name>
    <dbReference type="NCBI Taxonomy" id="215358"/>
    <lineage>
        <taxon>Eukaryota</taxon>
        <taxon>Metazoa</taxon>
        <taxon>Chordata</taxon>
        <taxon>Craniata</taxon>
        <taxon>Vertebrata</taxon>
        <taxon>Euteleostomi</taxon>
        <taxon>Actinopterygii</taxon>
        <taxon>Neopterygii</taxon>
        <taxon>Teleostei</taxon>
        <taxon>Neoteleostei</taxon>
        <taxon>Acanthomorphata</taxon>
        <taxon>Eupercaria</taxon>
        <taxon>Sciaenidae</taxon>
        <taxon>Larimichthys</taxon>
    </lineage>
</organism>
<protein>
    <submittedName>
        <fullName evidence="2">Uncharacterized protein</fullName>
    </submittedName>
</protein>
<evidence type="ECO:0000313" key="2">
    <source>
        <dbReference type="EMBL" id="KAE8291912.1"/>
    </source>
</evidence>
<dbReference type="EMBL" id="REGW02000009">
    <property type="protein sequence ID" value="KAE8291912.1"/>
    <property type="molecule type" value="Genomic_DNA"/>
</dbReference>
<comment type="caution">
    <text evidence="2">The sequence shown here is derived from an EMBL/GenBank/DDBJ whole genome shotgun (WGS) entry which is preliminary data.</text>
</comment>
<feature type="region of interest" description="Disordered" evidence="1">
    <location>
        <begin position="1"/>
        <end position="169"/>
    </location>
</feature>
<feature type="compositionally biased region" description="Polar residues" evidence="1">
    <location>
        <begin position="33"/>
        <end position="44"/>
    </location>
</feature>
<sequence length="169" mass="18413">MPTASGAVGRVDVGVDASSTWTRDGLKRGTKPPNRNCNSYLQRYQEQKKRNKSHLLQGVQNSTDQSDQNDGAKEENPQENDTSDDPTSGKPTSGEGSKKSVIVDNICRYQEQEQKSHLLQGVQNNTDQSDQNDGAKEENPQENDTSDDPTSGKPTSGEGSKKSVMCVLL</sequence>